<feature type="compositionally biased region" description="Basic and acidic residues" evidence="5">
    <location>
        <begin position="676"/>
        <end position="697"/>
    </location>
</feature>
<comment type="similarity">
    <text evidence="2">Belongs to the zinc-containing alcohol dehydrogenase family.</text>
</comment>
<dbReference type="PANTHER" id="PTHR12900:SF0">
    <property type="entry name" value="CHECKPOINT PROTEIN"/>
    <property type="match status" value="1"/>
</dbReference>
<keyword evidence="3" id="KW-0560">Oxidoreductase</keyword>
<dbReference type="OrthoDB" id="10257049at2759"/>
<dbReference type="AlphaFoldDB" id="A0A5M8PD23"/>
<name>A0A5M8PD23_9LECA</name>
<comment type="caution">
    <text evidence="7">The sequence shown here is derived from an EMBL/GenBank/DDBJ whole genome shotgun (WGS) entry which is preliminary data.</text>
</comment>
<evidence type="ECO:0000259" key="6">
    <source>
        <dbReference type="SMART" id="SM00829"/>
    </source>
</evidence>
<evidence type="ECO:0000256" key="3">
    <source>
        <dbReference type="ARBA" id="ARBA00023002"/>
    </source>
</evidence>
<evidence type="ECO:0000256" key="4">
    <source>
        <dbReference type="ARBA" id="ARBA00023242"/>
    </source>
</evidence>
<dbReference type="GO" id="GO:0035861">
    <property type="term" value="C:site of double-strand break"/>
    <property type="evidence" value="ECO:0007669"/>
    <property type="project" value="TreeGrafter"/>
</dbReference>
<dbReference type="InterPro" id="IPR047122">
    <property type="entry name" value="Trans-enoyl_RdTase-like"/>
</dbReference>
<reference evidence="7 8" key="1">
    <citation type="submission" date="2019-09" db="EMBL/GenBank/DDBJ databases">
        <title>The hologenome of the rock-dwelling lichen Lasallia pustulata.</title>
        <authorList>
            <person name="Greshake Tzovaras B."/>
            <person name="Segers F."/>
            <person name="Bicker A."/>
            <person name="Dal Grande F."/>
            <person name="Otte J."/>
            <person name="Hankeln T."/>
            <person name="Schmitt I."/>
            <person name="Ebersberger I."/>
        </authorList>
    </citation>
    <scope>NUCLEOTIDE SEQUENCE [LARGE SCALE GENOMIC DNA]</scope>
    <source>
        <strain evidence="7">A1-1</strain>
    </source>
</reference>
<dbReference type="InterPro" id="IPR036291">
    <property type="entry name" value="NAD(P)-bd_dom_sf"/>
</dbReference>
<gene>
    <name evidence="7" type="ORF">FRX48_09019</name>
</gene>
<dbReference type="GO" id="GO:0033314">
    <property type="term" value="P:mitotic DNA replication checkpoint signaling"/>
    <property type="evidence" value="ECO:0007669"/>
    <property type="project" value="TreeGrafter"/>
</dbReference>
<dbReference type="GO" id="GO:0006289">
    <property type="term" value="P:nucleotide-excision repair"/>
    <property type="evidence" value="ECO:0007669"/>
    <property type="project" value="TreeGrafter"/>
</dbReference>
<dbReference type="GO" id="GO:0030896">
    <property type="term" value="C:checkpoint clamp complex"/>
    <property type="evidence" value="ECO:0007669"/>
    <property type="project" value="InterPro"/>
</dbReference>
<proteinExistence type="inferred from homology"/>
<dbReference type="GO" id="GO:0016651">
    <property type="term" value="F:oxidoreductase activity, acting on NAD(P)H"/>
    <property type="evidence" value="ECO:0007669"/>
    <property type="project" value="InterPro"/>
</dbReference>
<dbReference type="InterPro" id="IPR007150">
    <property type="entry name" value="HUS1/Mec3"/>
</dbReference>
<keyword evidence="4" id="KW-0539">Nucleus</keyword>
<dbReference type="GO" id="GO:0044778">
    <property type="term" value="P:meiotic DNA integrity checkpoint signaling"/>
    <property type="evidence" value="ECO:0007669"/>
    <property type="project" value="TreeGrafter"/>
</dbReference>
<dbReference type="SMART" id="SM00829">
    <property type="entry name" value="PKS_ER"/>
    <property type="match status" value="1"/>
</dbReference>
<feature type="domain" description="Enoyl reductase (ER)" evidence="6">
    <location>
        <begin position="2"/>
        <end position="263"/>
    </location>
</feature>
<dbReference type="Gene3D" id="3.90.180.10">
    <property type="entry name" value="Medium-chain alcohol dehydrogenases, catalytic domain"/>
    <property type="match status" value="1"/>
</dbReference>
<dbReference type="SUPFAM" id="SSF51735">
    <property type="entry name" value="NAD(P)-binding Rossmann-fold domains"/>
    <property type="match status" value="1"/>
</dbReference>
<accession>A0A5M8PD23</accession>
<dbReference type="GO" id="GO:0000724">
    <property type="term" value="P:double-strand break repair via homologous recombination"/>
    <property type="evidence" value="ECO:0007669"/>
    <property type="project" value="TreeGrafter"/>
</dbReference>
<dbReference type="Proteomes" id="UP000324767">
    <property type="component" value="Unassembled WGS sequence"/>
</dbReference>
<dbReference type="InterPro" id="IPR020843">
    <property type="entry name" value="ER"/>
</dbReference>
<dbReference type="CDD" id="cd08249">
    <property type="entry name" value="enoyl_reductase_like"/>
    <property type="match status" value="1"/>
</dbReference>
<dbReference type="InterPro" id="IPR011032">
    <property type="entry name" value="GroES-like_sf"/>
</dbReference>
<dbReference type="Gene3D" id="3.40.50.720">
    <property type="entry name" value="NAD(P)-binding Rossmann-like Domain"/>
    <property type="match status" value="1"/>
</dbReference>
<dbReference type="InterPro" id="IPR013149">
    <property type="entry name" value="ADH-like_C"/>
</dbReference>
<dbReference type="GO" id="GO:0031573">
    <property type="term" value="P:mitotic intra-S DNA damage checkpoint signaling"/>
    <property type="evidence" value="ECO:0007669"/>
    <property type="project" value="TreeGrafter"/>
</dbReference>
<comment type="subcellular location">
    <subcellularLocation>
        <location evidence="1">Nucleus</location>
    </subcellularLocation>
</comment>
<dbReference type="Gene3D" id="3.70.10.10">
    <property type="match status" value="1"/>
</dbReference>
<evidence type="ECO:0000256" key="2">
    <source>
        <dbReference type="ARBA" id="ARBA00008072"/>
    </source>
</evidence>
<evidence type="ECO:0000313" key="8">
    <source>
        <dbReference type="Proteomes" id="UP000324767"/>
    </source>
</evidence>
<dbReference type="InterPro" id="IPR013154">
    <property type="entry name" value="ADH-like_N"/>
</dbReference>
<dbReference type="EMBL" id="VXIT01000019">
    <property type="protein sequence ID" value="KAA6407217.1"/>
    <property type="molecule type" value="Genomic_DNA"/>
</dbReference>
<evidence type="ECO:0000256" key="5">
    <source>
        <dbReference type="SAM" id="MobiDB-lite"/>
    </source>
</evidence>
<protein>
    <submittedName>
        <fullName evidence="7">Hus1</fullName>
    </submittedName>
</protein>
<evidence type="ECO:0000256" key="1">
    <source>
        <dbReference type="ARBA" id="ARBA00004123"/>
    </source>
</evidence>
<dbReference type="SUPFAM" id="SSF50129">
    <property type="entry name" value="GroES-like"/>
    <property type="match status" value="1"/>
</dbReference>
<dbReference type="Pfam" id="PF08240">
    <property type="entry name" value="ADH_N"/>
    <property type="match status" value="1"/>
</dbReference>
<evidence type="ECO:0000313" key="7">
    <source>
        <dbReference type="EMBL" id="KAA6407217.1"/>
    </source>
</evidence>
<organism evidence="7 8">
    <name type="scientific">Lasallia pustulata</name>
    <dbReference type="NCBI Taxonomy" id="136370"/>
    <lineage>
        <taxon>Eukaryota</taxon>
        <taxon>Fungi</taxon>
        <taxon>Dikarya</taxon>
        <taxon>Ascomycota</taxon>
        <taxon>Pezizomycotina</taxon>
        <taxon>Lecanoromycetes</taxon>
        <taxon>OSLEUM clade</taxon>
        <taxon>Umbilicariomycetidae</taxon>
        <taxon>Umbilicariales</taxon>
        <taxon>Umbilicariaceae</taxon>
        <taxon>Lasallia</taxon>
    </lineage>
</organism>
<sequence>MSSLVDKTKDALLIAVRSVALNPVDYYQRDHGFFITSYPAVLGSDIAGTVLSAGASVPADAPKPGTRIAAFASAFFKHGDPDYGAMQTRVLVPAASVVALPEGMSFNAATLLPMAVLTTWAAWYTIGLPRDTKYTAEDKMGMLVWGGASSIGSAAVQVARLMGFRVYVTASERHHEYLKGLGASRVFDYHGENVVERIVEAVKEDGVELRLGYDAVAQLKPCLDILKELKGEGTARLAEARPIAEDAPKVEGIEVKFMSSPTNEEERMEFFHFVFGVWLKEKLETGEFVPSPKIQILEGGLEGANKGLDELRNGVLLVSSLSLFPLSSRKGEWDKSTGAHYVTYNASAKINDISGVWSDLDDRDEGLAFYYGYYLALDLRLPQRHLAYRMRFKSSIRNITTLTKFTASLSSLNKIAWVRLDNDQVRFTIIPEQGTQVWAVLSIDTIFETYTIQSAAPNNTINLEVPLAPFHKALRSAYGATSASLRLTKRDNIPLLSLTIVTNTLTSSGHPSGSLGGVGGGFTSASTEPDHLADFDEEFNGNAETSVEDNVQAGAAAPRRDRETTITQDIPVRVLSAATVDGLHEPRCREPDVHILLPSLIQLKSISERFNKLGLLATTSNNNNNNNNARSGLSGTAAGPKLELSANMHGELRLGIKTDALKCESKWTGLSNPELDPGHVDGGEEGVRKHPSTRMKEREGEEGWAVVRIDGRDWGRVLSVGRLGGRVIACFCHEHALILYVYLGSEEDGVDDSVLTYYISSYSA</sequence>
<feature type="region of interest" description="Disordered" evidence="5">
    <location>
        <begin position="672"/>
        <end position="697"/>
    </location>
</feature>
<dbReference type="Pfam" id="PF00107">
    <property type="entry name" value="ADH_zinc_N"/>
    <property type="match status" value="1"/>
</dbReference>
<dbReference type="Pfam" id="PF04005">
    <property type="entry name" value="Hus1"/>
    <property type="match status" value="1"/>
</dbReference>
<dbReference type="GO" id="GO:0000723">
    <property type="term" value="P:telomere maintenance"/>
    <property type="evidence" value="ECO:0007669"/>
    <property type="project" value="TreeGrafter"/>
</dbReference>
<dbReference type="PANTHER" id="PTHR12900">
    <property type="entry name" value="MITOTIC AND DNA DAMAGE CHECKPOINT PROTEIN HUS1"/>
    <property type="match status" value="1"/>
</dbReference>